<proteinExistence type="predicted"/>
<accession>A0A1R3IFV8</accession>
<name>A0A1R3IFV8_9ROSI</name>
<keyword evidence="4" id="KW-1185">Reference proteome</keyword>
<dbReference type="STRING" id="93759.A0A1R3IFV8"/>
<reference evidence="4" key="1">
    <citation type="submission" date="2013-09" db="EMBL/GenBank/DDBJ databases">
        <title>Corchorus olitorius genome sequencing.</title>
        <authorList>
            <person name="Alam M."/>
            <person name="Haque M.S."/>
            <person name="Islam M.S."/>
            <person name="Emdad E.M."/>
            <person name="Islam M.M."/>
            <person name="Ahmed B."/>
            <person name="Halim A."/>
            <person name="Hossen Q.M.M."/>
            <person name="Hossain M.Z."/>
            <person name="Ahmed R."/>
            <person name="Khan M.M."/>
            <person name="Islam R."/>
            <person name="Rashid M.M."/>
            <person name="Khan S.A."/>
            <person name="Rahman M.S."/>
            <person name="Alam M."/>
            <person name="Yahiya A.S."/>
            <person name="Khan M.S."/>
            <person name="Azam M.S."/>
            <person name="Haque T."/>
            <person name="Lashkar M.Z.H."/>
            <person name="Akhand A.I."/>
            <person name="Morshed G."/>
            <person name="Roy S."/>
            <person name="Uddin K.S."/>
            <person name="Rabeya T."/>
            <person name="Hossain A.S."/>
            <person name="Chowdhury A."/>
            <person name="Snigdha A.R."/>
            <person name="Mortoza M.S."/>
            <person name="Matin S.A."/>
            <person name="Hoque S.M.E."/>
            <person name="Islam M.K."/>
            <person name="Roy D.K."/>
            <person name="Haider R."/>
            <person name="Moosa M.M."/>
            <person name="Elias S.M."/>
            <person name="Hasan A.M."/>
            <person name="Jahan S."/>
            <person name="Shafiuddin M."/>
            <person name="Mahmood N."/>
            <person name="Shommy N.S."/>
        </authorList>
    </citation>
    <scope>NUCLEOTIDE SEQUENCE [LARGE SCALE GENOMIC DNA]</scope>
    <source>
        <strain evidence="4">cv. O-4</strain>
    </source>
</reference>
<dbReference type="Proteomes" id="UP000187203">
    <property type="component" value="Unassembled WGS sequence"/>
</dbReference>
<dbReference type="InterPro" id="IPR012337">
    <property type="entry name" value="RNaseH-like_sf"/>
</dbReference>
<dbReference type="AlphaFoldDB" id="A0A1R3IFV8"/>
<dbReference type="SUPFAM" id="SSF53098">
    <property type="entry name" value="Ribonuclease H-like"/>
    <property type="match status" value="1"/>
</dbReference>
<feature type="signal peptide" evidence="1">
    <location>
        <begin position="1"/>
        <end position="33"/>
    </location>
</feature>
<sequence length="57" mass="6091">MTLMNIPVSSLPLLLSSIMDLVLDLLLLGLTRASEIAGPPQMPNEFITYTRAFGSAG</sequence>
<feature type="chain" id="PRO_5013226750" evidence="1">
    <location>
        <begin position="34"/>
        <end position="57"/>
    </location>
</feature>
<gene>
    <name evidence="3" type="ORF">COLO4_23572</name>
</gene>
<evidence type="ECO:0000313" key="4">
    <source>
        <dbReference type="Proteomes" id="UP000187203"/>
    </source>
</evidence>
<evidence type="ECO:0000256" key="1">
    <source>
        <dbReference type="SAM" id="SignalP"/>
    </source>
</evidence>
<evidence type="ECO:0000313" key="3">
    <source>
        <dbReference type="EMBL" id="OMO81479.1"/>
    </source>
</evidence>
<dbReference type="InterPro" id="IPR019582">
    <property type="entry name" value="RRM_spliceosomal_PrP8"/>
</dbReference>
<protein>
    <submittedName>
        <fullName evidence="3">RNA recognition motif, spliceosomal PrP8</fullName>
    </submittedName>
</protein>
<comment type="caution">
    <text evidence="3">The sequence shown here is derived from an EMBL/GenBank/DDBJ whole genome shotgun (WGS) entry which is preliminary data.</text>
</comment>
<organism evidence="3 4">
    <name type="scientific">Corchorus olitorius</name>
    <dbReference type="NCBI Taxonomy" id="93759"/>
    <lineage>
        <taxon>Eukaryota</taxon>
        <taxon>Viridiplantae</taxon>
        <taxon>Streptophyta</taxon>
        <taxon>Embryophyta</taxon>
        <taxon>Tracheophyta</taxon>
        <taxon>Spermatophyta</taxon>
        <taxon>Magnoliopsida</taxon>
        <taxon>eudicotyledons</taxon>
        <taxon>Gunneridae</taxon>
        <taxon>Pentapetalae</taxon>
        <taxon>rosids</taxon>
        <taxon>malvids</taxon>
        <taxon>Malvales</taxon>
        <taxon>Malvaceae</taxon>
        <taxon>Grewioideae</taxon>
        <taxon>Apeibeae</taxon>
        <taxon>Corchorus</taxon>
    </lineage>
</organism>
<dbReference type="EMBL" id="AWUE01018268">
    <property type="protein sequence ID" value="OMO81479.1"/>
    <property type="molecule type" value="Genomic_DNA"/>
</dbReference>
<dbReference type="Pfam" id="PF10598">
    <property type="entry name" value="RRM_4"/>
    <property type="match status" value="1"/>
</dbReference>
<evidence type="ECO:0000259" key="2">
    <source>
        <dbReference type="Pfam" id="PF10598"/>
    </source>
</evidence>
<dbReference type="GO" id="GO:0003723">
    <property type="term" value="F:RNA binding"/>
    <property type="evidence" value="ECO:0007669"/>
    <property type="project" value="InterPro"/>
</dbReference>
<keyword evidence="1" id="KW-0732">Signal</keyword>
<feature type="domain" description="RNA recognition motif spliceosomal PrP8" evidence="2">
    <location>
        <begin position="17"/>
        <end position="51"/>
    </location>
</feature>